<reference evidence="2" key="1">
    <citation type="journal article" date="2014" name="Int. J. Syst. Evol. Microbiol.">
        <title>Complete genome sequence of Corynebacterium casei LMG S-19264T (=DSM 44701T), isolated from a smear-ripened cheese.</title>
        <authorList>
            <consortium name="US DOE Joint Genome Institute (JGI-PGF)"/>
            <person name="Walter F."/>
            <person name="Albersmeier A."/>
            <person name="Kalinowski J."/>
            <person name="Ruckert C."/>
        </authorList>
    </citation>
    <scope>NUCLEOTIDE SEQUENCE</scope>
    <source>
        <strain evidence="2">CGMCC 1.12195</strain>
    </source>
</reference>
<feature type="region of interest" description="Disordered" evidence="1">
    <location>
        <begin position="224"/>
        <end position="265"/>
    </location>
</feature>
<dbReference type="AlphaFoldDB" id="A0A917MCT1"/>
<accession>A0A917MCT1</accession>
<gene>
    <name evidence="2" type="ORF">GCM10007415_29470</name>
</gene>
<evidence type="ECO:0000313" key="2">
    <source>
        <dbReference type="EMBL" id="GGG92758.1"/>
    </source>
</evidence>
<evidence type="ECO:0000313" key="3">
    <source>
        <dbReference type="Proteomes" id="UP000660862"/>
    </source>
</evidence>
<sequence>MKTTKKLNRKHFRYLTNKDIKNPLVNIAEFCRSWTSLEGYLDDVKSIICANRSRDPEKLSTMEQSNLLFEVKLTLTNIELLYVLQHTIDSWKLGKNSPYYTLKTTAMGAYIEDVTLPQRQKTLLFEQLTKAETKNIGKFIKKFFRVLTLREWQRLMDDLQEDFFTVDDLSSLIMYQENFKKIFKYLKKLPEAIFFIYATKAKEHIFKHYVAEFRLETFLKEEATEQSGEEALESELAQETGEADTPTENPRLAGDSQQSQQPFPI</sequence>
<protein>
    <submittedName>
        <fullName evidence="2">Uncharacterized protein</fullName>
    </submittedName>
</protein>
<proteinExistence type="predicted"/>
<name>A0A917MCT1_9SPHI</name>
<feature type="compositionally biased region" description="Polar residues" evidence="1">
    <location>
        <begin position="255"/>
        <end position="265"/>
    </location>
</feature>
<evidence type="ECO:0000256" key="1">
    <source>
        <dbReference type="SAM" id="MobiDB-lite"/>
    </source>
</evidence>
<dbReference type="Proteomes" id="UP000660862">
    <property type="component" value="Unassembled WGS sequence"/>
</dbReference>
<keyword evidence="3" id="KW-1185">Reference proteome</keyword>
<comment type="caution">
    <text evidence="2">The sequence shown here is derived from an EMBL/GenBank/DDBJ whole genome shotgun (WGS) entry which is preliminary data.</text>
</comment>
<reference evidence="2" key="2">
    <citation type="submission" date="2020-09" db="EMBL/GenBank/DDBJ databases">
        <authorList>
            <person name="Sun Q."/>
            <person name="Zhou Y."/>
        </authorList>
    </citation>
    <scope>NUCLEOTIDE SEQUENCE</scope>
    <source>
        <strain evidence="2">CGMCC 1.12195</strain>
    </source>
</reference>
<organism evidence="2 3">
    <name type="scientific">Parapedobacter pyrenivorans</name>
    <dbReference type="NCBI Taxonomy" id="1305674"/>
    <lineage>
        <taxon>Bacteria</taxon>
        <taxon>Pseudomonadati</taxon>
        <taxon>Bacteroidota</taxon>
        <taxon>Sphingobacteriia</taxon>
        <taxon>Sphingobacteriales</taxon>
        <taxon>Sphingobacteriaceae</taxon>
        <taxon>Parapedobacter</taxon>
    </lineage>
</organism>
<dbReference type="EMBL" id="BMER01000003">
    <property type="protein sequence ID" value="GGG92758.1"/>
    <property type="molecule type" value="Genomic_DNA"/>
</dbReference>